<dbReference type="VEuPathDB" id="ToxoDB:NCLIV_066570"/>
<evidence type="ECO:0000256" key="3">
    <source>
        <dbReference type="ARBA" id="ARBA00022448"/>
    </source>
</evidence>
<keyword evidence="6 9" id="KW-1133">Transmembrane helix</keyword>
<proteinExistence type="inferred from homology"/>
<dbReference type="PANTHER" id="PTHR12263:SF0">
    <property type="entry name" value="V-TYPE PROTON ATPASE SUBUNIT"/>
    <property type="match status" value="1"/>
</dbReference>
<name>F0VR84_NEOCL</name>
<dbReference type="GeneID" id="13445455"/>
<comment type="similarity">
    <text evidence="2">Belongs to the V-ATPase e1/e2 subunit family.</text>
</comment>
<evidence type="ECO:0000256" key="5">
    <source>
        <dbReference type="ARBA" id="ARBA00022781"/>
    </source>
</evidence>
<reference evidence="11" key="4">
    <citation type="journal article" date="2015" name="PLoS ONE">
        <title>Comprehensive Evaluation of Toxoplasma gondii VEG and Neospora caninum LIV Genomes with Tachyzoite Stage Transcriptome and Proteome Defines Novel Transcript Features.</title>
        <authorList>
            <person name="Ramaprasad A."/>
            <person name="Mourier T."/>
            <person name="Naeem R."/>
            <person name="Malas T.B."/>
            <person name="Moussa E."/>
            <person name="Panigrahi A."/>
            <person name="Vermont S.J."/>
            <person name="Otto T.D."/>
            <person name="Wastling J."/>
            <person name="Pain A."/>
        </authorList>
    </citation>
    <scope>NUCLEOTIDE SEQUENCE</scope>
    <source>
        <strain evidence="11">Liverpool</strain>
    </source>
</reference>
<comment type="subcellular location">
    <subcellularLocation>
        <location evidence="1">Endomembrane system</location>
        <topology evidence="1">Multi-pass membrane protein</topology>
    </subcellularLocation>
</comment>
<keyword evidence="8 9" id="KW-0472">Membrane</keyword>
<keyword evidence="7" id="KW-0406">Ion transport</keyword>
<dbReference type="GO" id="GO:0012505">
    <property type="term" value="C:endomembrane system"/>
    <property type="evidence" value="ECO:0007669"/>
    <property type="project" value="UniProtKB-SubCell"/>
</dbReference>
<evidence type="ECO:0000313" key="12">
    <source>
        <dbReference type="Proteomes" id="UP000007494"/>
    </source>
</evidence>
<dbReference type="Proteomes" id="UP000007494">
    <property type="component" value="Chromosome XII"/>
</dbReference>
<reference evidence="12" key="3">
    <citation type="journal article" date="2012" name="PLoS Pathog.">
        <title>Comparative genomics of the apicomplexan parasites Toxoplasma gondii and Neospora caninum: Coccidia differing in host range and transmission strategy.</title>
        <authorList>
            <person name="Reid A.J."/>
            <person name="Vermont S.J."/>
            <person name="Cotton J.A."/>
            <person name="Harris D."/>
            <person name="Hill-Cawthorne G.A."/>
            <person name="Konen-Waisman S."/>
            <person name="Latham S.M."/>
            <person name="Mourier T."/>
            <person name="Norton R."/>
            <person name="Quail M.A."/>
            <person name="Sanders M."/>
            <person name="Shanmugam D."/>
            <person name="Sohal A."/>
            <person name="Wasmuth J.D."/>
            <person name="Brunk B."/>
            <person name="Grigg M.E."/>
            <person name="Howard J.C."/>
            <person name="Parkinson J."/>
            <person name="Roos D.S."/>
            <person name="Trees A.J."/>
            <person name="Berriman M."/>
            <person name="Pain A."/>
            <person name="Wastling J.M."/>
        </authorList>
    </citation>
    <scope>NUCLEOTIDE SEQUENCE [LARGE SCALE GENOMIC DNA]</scope>
    <source>
        <strain evidence="12">Liverpool</strain>
    </source>
</reference>
<keyword evidence="4 9" id="KW-0812">Transmembrane</keyword>
<protein>
    <submittedName>
        <fullName evidence="10">Uncharacterized protein</fullName>
    </submittedName>
</protein>
<dbReference type="GO" id="GO:0033179">
    <property type="term" value="C:proton-transporting V-type ATPase, V0 domain"/>
    <property type="evidence" value="ECO:0007669"/>
    <property type="project" value="InterPro"/>
</dbReference>
<dbReference type="eggNOG" id="ENOG502T259">
    <property type="taxonomic scope" value="Eukaryota"/>
</dbReference>
<sequence length="91" mass="10206">MAVGTIWIGTGVCVGVGVLLCMILPFILLRPENTRNISKKEMIGLMITLVTTAMVCLWMFWVCAYVAQMHPLIYPERPKEEGTYNLDEGTL</sequence>
<evidence type="ECO:0000313" key="11">
    <source>
        <dbReference type="EMBL" id="CEL70994.1"/>
    </source>
</evidence>
<reference evidence="10" key="1">
    <citation type="submission" date="2011-02" db="EMBL/GenBank/DDBJ databases">
        <authorList>
            <person name="Aslett M."/>
        </authorList>
    </citation>
    <scope>NUCLEOTIDE SEQUENCE</scope>
    <source>
        <strain evidence="10">Liverpool</strain>
    </source>
</reference>
<keyword evidence="3" id="KW-0813">Transport</keyword>
<dbReference type="RefSeq" id="XP_003886257.1">
    <property type="nucleotide sequence ID" value="XM_003886208.1"/>
</dbReference>
<dbReference type="OrthoDB" id="330930at2759"/>
<dbReference type="Pfam" id="PF05493">
    <property type="entry name" value="ATP_synt_H"/>
    <property type="match status" value="1"/>
</dbReference>
<evidence type="ECO:0000256" key="1">
    <source>
        <dbReference type="ARBA" id="ARBA00004127"/>
    </source>
</evidence>
<accession>F0VR84</accession>
<keyword evidence="12" id="KW-1185">Reference proteome</keyword>
<evidence type="ECO:0000256" key="6">
    <source>
        <dbReference type="ARBA" id="ARBA00022989"/>
    </source>
</evidence>
<dbReference type="EMBL" id="LN714487">
    <property type="protein sequence ID" value="CEL70994.1"/>
    <property type="molecule type" value="Genomic_DNA"/>
</dbReference>
<dbReference type="InParanoid" id="F0VR84"/>
<evidence type="ECO:0000256" key="7">
    <source>
        <dbReference type="ARBA" id="ARBA00023065"/>
    </source>
</evidence>
<dbReference type="GO" id="GO:0046961">
    <property type="term" value="F:proton-transporting ATPase activity, rotational mechanism"/>
    <property type="evidence" value="ECO:0007669"/>
    <property type="project" value="InterPro"/>
</dbReference>
<organism evidence="10 12">
    <name type="scientific">Neospora caninum (strain Liverpool)</name>
    <dbReference type="NCBI Taxonomy" id="572307"/>
    <lineage>
        <taxon>Eukaryota</taxon>
        <taxon>Sar</taxon>
        <taxon>Alveolata</taxon>
        <taxon>Apicomplexa</taxon>
        <taxon>Conoidasida</taxon>
        <taxon>Coccidia</taxon>
        <taxon>Eucoccidiorida</taxon>
        <taxon>Eimeriorina</taxon>
        <taxon>Sarcocystidae</taxon>
        <taxon>Neospora</taxon>
    </lineage>
</organism>
<dbReference type="InterPro" id="IPR008389">
    <property type="entry name" value="ATPase_V0-cplx_e1/e2_su"/>
</dbReference>
<dbReference type="PANTHER" id="PTHR12263">
    <property type="entry name" value="VACUOLAR ATP SYNTHASE SUBUNIT H"/>
    <property type="match status" value="1"/>
</dbReference>
<dbReference type="EMBL" id="FR823393">
    <property type="protein sequence ID" value="CBZ56232.1"/>
    <property type="molecule type" value="Genomic_DNA"/>
</dbReference>
<evidence type="ECO:0000313" key="10">
    <source>
        <dbReference type="EMBL" id="CBZ56232.1"/>
    </source>
</evidence>
<gene>
    <name evidence="11" type="ORF">BN1204_066570</name>
    <name evidence="10" type="ORF">NCLIV_066570</name>
</gene>
<evidence type="ECO:0000256" key="2">
    <source>
        <dbReference type="ARBA" id="ARBA00008328"/>
    </source>
</evidence>
<evidence type="ECO:0000256" key="4">
    <source>
        <dbReference type="ARBA" id="ARBA00022692"/>
    </source>
</evidence>
<dbReference type="OMA" id="TAMVCLW"/>
<evidence type="ECO:0000256" key="8">
    <source>
        <dbReference type="ARBA" id="ARBA00023136"/>
    </source>
</evidence>
<evidence type="ECO:0000256" key="9">
    <source>
        <dbReference type="SAM" id="Phobius"/>
    </source>
</evidence>
<feature type="transmembrane region" description="Helical" evidence="9">
    <location>
        <begin position="6"/>
        <end position="30"/>
    </location>
</feature>
<feature type="transmembrane region" description="Helical" evidence="9">
    <location>
        <begin position="42"/>
        <end position="67"/>
    </location>
</feature>
<keyword evidence="5" id="KW-0375">Hydrogen ion transport</keyword>
<dbReference type="AlphaFoldDB" id="F0VR84"/>
<reference evidence="10" key="2">
    <citation type="submission" date="2011-03" db="EMBL/GenBank/DDBJ databases">
        <title>Comparative genomics and transcriptomics of Neospora caninum and Toxoplasma gondii.</title>
        <authorList>
            <person name="Reid A.J."/>
            <person name="Sohal A."/>
            <person name="Harris D."/>
            <person name="Quail M."/>
            <person name="Sanders M."/>
            <person name="Berriman M."/>
            <person name="Wastling J.M."/>
            <person name="Pain A."/>
        </authorList>
    </citation>
    <scope>NUCLEOTIDE SEQUENCE</scope>
    <source>
        <strain evidence="10">Liverpool</strain>
    </source>
</reference>